<dbReference type="PANTHER" id="PTHR45615">
    <property type="entry name" value="MYOSIN HEAVY CHAIN, NON-MUSCLE"/>
    <property type="match status" value="1"/>
</dbReference>
<feature type="region of interest" description="Disordered" evidence="1">
    <location>
        <begin position="541"/>
        <end position="576"/>
    </location>
</feature>
<feature type="compositionally biased region" description="Low complexity" evidence="1">
    <location>
        <begin position="2607"/>
        <end position="2617"/>
    </location>
</feature>
<evidence type="ECO:0000313" key="2">
    <source>
        <dbReference type="EMBL" id="OLP81930.1"/>
    </source>
</evidence>
<sequence length="2746" mass="300383">MACCASEQVLDSADGHESWERDDLVFQSSSQGNSAQCRPMACCASEQVLASADSPDSWDRDDLKEMIRQNHEILMRELYKQQEALYKLHCWSQDVPLLGRPRSTSNKSHSVRSHSVRKDGQPVHVCSGRDCCQNREDFMKKAQEVVTEAVVAPLPQPALNKWTRLGPTIARVVLMSHFCGILGHAMKQEFGGLAERVEEEENREQEEQQAEAVGLPLDERAAWKRVADKRRVKSAEFVQDKDASWGNLMWLVIASPILVLHWKLFKHAKWSTELDPKKHEEPGRIIKEFCIPSLNPAGKVMESLMAILQDASQALRVVLFFHGPLERWSEKRKKTVQQLVLIAIGQLWRKLVMPWQAYPWRLWPLIWGETEEEKLAAAEALLAQRECCLDMCFTGKLRALAASSAESGFLLDPDVQEFLRTVFTRHVATSTFVERRFASYGAWVARRSSEPRLATLAAKHVTSCMKEFVAHWRDRSRKVPVASARSRPIWETSAQKGLRSTGLHLFTQEFKKRQEQQVLRPADMASYTRGAREAWSQLNDAQRREYSQQAREKNALAAARKAADASRKQEDGGPWNMARLEDKWPLKTSIVEGALQSSSFTDIWTQWRAEHCTAEAEAENVSEPGENAVKLFSACLPHACDAGLSASQRAARGRIQANIGTLVRARNPLPNQLGEGPLLLRFHSPQGQVCNFLVAFAARTTPPECAMLQLESACLDTLQVPRVADRAEWLAAFRTDHGVAVFLAQIATEWSVGVLHCGDPGCDMHRFVVAREEHFSQKDLDASRRDAVRQDAALRAVRAARAQRQKAKQEQRPSKGRASSTSKKAKAKAAQDCAQEDAVATSDASEVLPDSGSESDGSVVTWPASDMEDVCADGEVGASVVGGEVATEVADRVAARSQSAQPEPSLVPDPPVPIARPGGSRPGRCWRRRGEQWGPFTLSPIVRSADGVVTGWGAICGLHKDVGADAHQTQCKKAASLSQRAGAPSERELRLRLKRWLLTGLIDSEDWPADAMRRTHVGLQLADLADGPSEEDMDEWMLAEGSGPAELCARAVRAMETPSEVPDTEGGDGAETAESSLVKVRFDLTKPCQCSLCNSMSTDASPLAAASDLDKYAGRRPWNKYRKISYQEEGQEDAVVYRVAEGRLCLICRNVFCAMGLQHKYGSTKEYFQQISGSGAKEHEKFMAGMKEWIAQHNDNPSRTRLKDVKSVKDAKPKMEAKQRTGLKIKAPEREFVAQSNWNPQLDGEWDESKAETLVIAGVEVRGCYKLPKRAGVYKIEECVDSSVDETRNLQNSDTPFADAALQEARNATQQRWHSGRQERDKASVAAPSSSSSGGLDGLALDDVLALLQGQGSLERGSALTKVKEEATEPQPEEEEEESEDEENALAAATSAFAVRKPKAKPAKPKPKPAAKASGKAAAKPAAAPAAGSAPSKGLPAALHKPEPAESVQPVTTAFPKTPAGKQVPSKRPGGAGAGVKREPAEATEATGLGEAAPTLVLDGRGQRLQESVQKSLEEIQGDLQAMEFSTDSNLAAEDVKKTRNRRTRALQRIASSLKTHLKRVQESANRAALSAQESRIEELQELLGALQSLNGSLVSSNPDVEEMEAALTKVAQQRVEIKFAVDAHCRFHTLKVGRFMLYRQYDQAVKLFRKDAPELQALFRELPASAVEDHVVLEVSNRMTSMMRNIAQTEAAKQESDSKRQVVCFCKAIMAECRSQTGAEESGSQTGSLLQRVDSTARLVSVLLDGRQDLSALASCLEQVDAYAQLEEGAELGDAEDQRPVMQFFVEHKIGTTLVGHARELVAGQKQDARVQQQLAEVEDGIAQLRQLKDLTAKALRELVEPTWQKLQAAKKGAAAGLKVQAESLAKRFMEALCWKTINELQEAMLGFLDYVSEAHECGGWVCSLESEDPKSGAKENLNLGKALHELNHVQNVMSNFFKQLGDALPQALQEQLQKDAFVRGHLSKLCTFVFVQQGLPSALCLQPANTTTEDLALWAGDLQLAVSEILPEAEDVTATVKRFFGSFQGPAVAELSSRELVAYREIGSLAKLCMELKTNANVAEETVKRLLAQLPAACPLQPIWSAFLELAKCIHELQNADSPLLAKVSAAIQKFDDALAKRDVAAKAPEKMAAMQLQSEEFLKFLETARERKRQLLQGQVRQRCTAACEAALQCACVLLQVPNPQADEVAYRACIASSVQVGASAAAASRQAAEALQDLSTAWHVCDAELRALAERAVTEARSVASLLAAHITFFAALTLLRSPEAGARSPEGKAVGKKMDALLQSFWTRDFPATPPEANFPHEYVLVVLRDMSSCIERSTGKCCVNLQSPDADCWPTRSKLSALSLRTSEAWLKTQTGAELEKAQKKIGAAAVGQESSQNVVDSQSESEADRDRHADADAGEPQQPPSVEPAAAPPTAQECVPGSQSSDAAQPLPQSHNPEPDTESEPPNKRQKAEQGVDAPSLSAGVATVGPAGGTQPDEVAATVQHEDKEKAMSSLPASSTGEETQGQDKEEDAVRVSAPEEVPSQAAPSDKEETQEKDKKEKKEKKERREKKDNEKKEKKEKKEKQRKKKKEKKEKKEKSTKTKKQKLQSCSLRKARQLLALQKTSAAGQAAPKAKAKAKGKAKAKATAKPQDTVLAAVKSKASPANKPKSELSQLLDQVRPAGTTIKWQKMSDCPDLVGKRKLAEQAKAAKATAATGSQGVADRGSGAATAAATGDRLKEKLRKSIESKDWKTPLAELYEKR</sequence>
<name>A0A1Q9CG77_SYMMI</name>
<feature type="compositionally biased region" description="Low complexity" evidence="1">
    <location>
        <begin position="1410"/>
        <end position="1438"/>
    </location>
</feature>
<feature type="compositionally biased region" description="Basic and acidic residues" evidence="1">
    <location>
        <begin position="541"/>
        <end position="554"/>
    </location>
</feature>
<feature type="compositionally biased region" description="Basic and acidic residues" evidence="1">
    <location>
        <begin position="2389"/>
        <end position="2398"/>
    </location>
</feature>
<feature type="region of interest" description="Disordered" evidence="1">
    <location>
        <begin position="2370"/>
        <end position="2635"/>
    </location>
</feature>
<feature type="compositionally biased region" description="Basic and acidic residues" evidence="1">
    <location>
        <begin position="2448"/>
        <end position="2457"/>
    </location>
</feature>
<accession>A0A1Q9CG77</accession>
<feature type="compositionally biased region" description="Basic residues" evidence="1">
    <location>
        <begin position="2618"/>
        <end position="2630"/>
    </location>
</feature>
<reference evidence="2 3" key="1">
    <citation type="submission" date="2016-02" db="EMBL/GenBank/DDBJ databases">
        <title>Genome analysis of coral dinoflagellate symbionts highlights evolutionary adaptations to a symbiotic lifestyle.</title>
        <authorList>
            <person name="Aranda M."/>
            <person name="Li Y."/>
            <person name="Liew Y.J."/>
            <person name="Baumgarten S."/>
            <person name="Simakov O."/>
            <person name="Wilson M."/>
            <person name="Piel J."/>
            <person name="Ashoor H."/>
            <person name="Bougouffa S."/>
            <person name="Bajic V.B."/>
            <person name="Ryu T."/>
            <person name="Ravasi T."/>
            <person name="Bayer T."/>
            <person name="Micklem G."/>
            <person name="Kim H."/>
            <person name="Bhak J."/>
            <person name="Lajeunesse T.C."/>
            <person name="Voolstra C.R."/>
        </authorList>
    </citation>
    <scope>NUCLEOTIDE SEQUENCE [LARGE SCALE GENOMIC DNA]</scope>
    <source>
        <strain evidence="2 3">CCMP2467</strain>
    </source>
</reference>
<evidence type="ECO:0000256" key="1">
    <source>
        <dbReference type="SAM" id="MobiDB-lite"/>
    </source>
</evidence>
<dbReference type="Proteomes" id="UP000186817">
    <property type="component" value="Unassembled WGS sequence"/>
</dbReference>
<dbReference type="PANTHER" id="PTHR45615:SF80">
    <property type="entry name" value="GRIP DOMAIN-CONTAINING PROTEIN"/>
    <property type="match status" value="1"/>
</dbReference>
<feature type="compositionally biased region" description="Low complexity" evidence="1">
    <location>
        <begin position="1324"/>
        <end position="1336"/>
    </location>
</feature>
<feature type="compositionally biased region" description="Basic and acidic residues" evidence="1">
    <location>
        <begin position="561"/>
        <end position="571"/>
    </location>
</feature>
<feature type="compositionally biased region" description="Basic residues" evidence="1">
    <location>
        <begin position="1396"/>
        <end position="1409"/>
    </location>
</feature>
<proteinExistence type="predicted"/>
<protein>
    <submittedName>
        <fullName evidence="2">Uncharacterized protein</fullName>
    </submittedName>
</protein>
<feature type="compositionally biased region" description="Basic residues" evidence="1">
    <location>
        <begin position="2568"/>
        <end position="2577"/>
    </location>
</feature>
<keyword evidence="3" id="KW-1185">Reference proteome</keyword>
<feature type="compositionally biased region" description="Basic and acidic residues" evidence="1">
    <location>
        <begin position="2720"/>
        <end position="2731"/>
    </location>
</feature>
<evidence type="ECO:0000313" key="3">
    <source>
        <dbReference type="Proteomes" id="UP000186817"/>
    </source>
</evidence>
<feature type="region of interest" description="Disordered" evidence="1">
    <location>
        <begin position="1304"/>
        <end position="1336"/>
    </location>
</feature>
<organism evidence="2 3">
    <name type="scientific">Symbiodinium microadriaticum</name>
    <name type="common">Dinoflagellate</name>
    <name type="synonym">Zooxanthella microadriatica</name>
    <dbReference type="NCBI Taxonomy" id="2951"/>
    <lineage>
        <taxon>Eukaryota</taxon>
        <taxon>Sar</taxon>
        <taxon>Alveolata</taxon>
        <taxon>Dinophyceae</taxon>
        <taxon>Suessiales</taxon>
        <taxon>Symbiodiniaceae</taxon>
        <taxon>Symbiodinium</taxon>
    </lineage>
</organism>
<feature type="compositionally biased region" description="Low complexity" evidence="1">
    <location>
        <begin position="2696"/>
        <end position="2719"/>
    </location>
</feature>
<feature type="compositionally biased region" description="Polar residues" evidence="1">
    <location>
        <begin position="2424"/>
        <end position="2439"/>
    </location>
</feature>
<feature type="compositionally biased region" description="Acidic residues" evidence="1">
    <location>
        <begin position="1371"/>
        <end position="1384"/>
    </location>
</feature>
<feature type="compositionally biased region" description="Polar residues" evidence="1">
    <location>
        <begin position="2375"/>
        <end position="2387"/>
    </location>
</feature>
<feature type="compositionally biased region" description="Basic and acidic residues" evidence="1">
    <location>
        <begin position="2553"/>
        <end position="2567"/>
    </location>
</feature>
<dbReference type="OrthoDB" id="431953at2759"/>
<feature type="region of interest" description="Disordered" evidence="1">
    <location>
        <begin position="799"/>
        <end position="858"/>
    </location>
</feature>
<feature type="compositionally biased region" description="Pro residues" evidence="1">
    <location>
        <begin position="905"/>
        <end position="914"/>
    </location>
</feature>
<comment type="caution">
    <text evidence="2">The sequence shown here is derived from an EMBL/GenBank/DDBJ whole genome shotgun (WGS) entry which is preliminary data.</text>
</comment>
<feature type="region of interest" description="Disordered" evidence="1">
    <location>
        <begin position="896"/>
        <end position="925"/>
    </location>
</feature>
<feature type="region of interest" description="Disordered" evidence="1">
    <location>
        <begin position="2696"/>
        <end position="2731"/>
    </location>
</feature>
<feature type="compositionally biased region" description="Basic and acidic residues" evidence="1">
    <location>
        <begin position="2532"/>
        <end position="2544"/>
    </location>
</feature>
<dbReference type="EMBL" id="LSRX01001238">
    <property type="protein sequence ID" value="OLP81930.1"/>
    <property type="molecule type" value="Genomic_DNA"/>
</dbReference>
<feature type="region of interest" description="Disordered" evidence="1">
    <location>
        <begin position="1356"/>
        <end position="1485"/>
    </location>
</feature>
<feature type="compositionally biased region" description="Polar residues" evidence="1">
    <location>
        <begin position="2498"/>
        <end position="2507"/>
    </location>
</feature>
<gene>
    <name evidence="2" type="ORF">AK812_SmicGene37471</name>
</gene>